<reference evidence="2 3" key="1">
    <citation type="submission" date="2013-05" db="EMBL/GenBank/DDBJ databases">
        <title>Genome assembly of Chondromyces apiculatus DSM 436.</title>
        <authorList>
            <person name="Sharma G."/>
            <person name="Khatri I."/>
            <person name="Kaur C."/>
            <person name="Mayilraj S."/>
            <person name="Subramanian S."/>
        </authorList>
    </citation>
    <scope>NUCLEOTIDE SEQUENCE [LARGE SCALE GENOMIC DNA]</scope>
    <source>
        <strain evidence="2 3">DSM 436</strain>
    </source>
</reference>
<dbReference type="AlphaFoldDB" id="A0A017T5C1"/>
<evidence type="ECO:0000313" key="2">
    <source>
        <dbReference type="EMBL" id="EYF03761.1"/>
    </source>
</evidence>
<evidence type="ECO:0000256" key="1">
    <source>
        <dbReference type="SAM" id="MobiDB-lite"/>
    </source>
</evidence>
<accession>A0A017T5C1</accession>
<dbReference type="EMBL" id="ASRX01000042">
    <property type="protein sequence ID" value="EYF03761.1"/>
    <property type="molecule type" value="Genomic_DNA"/>
</dbReference>
<comment type="caution">
    <text evidence="2">The sequence shown here is derived from an EMBL/GenBank/DDBJ whole genome shotgun (WGS) entry which is preliminary data.</text>
</comment>
<keyword evidence="3" id="KW-1185">Reference proteome</keyword>
<sequence>MTRTIMSFGAAACAPARLRAARRERASFQQRRWKEGASAASFSARTTS</sequence>
<evidence type="ECO:0000313" key="3">
    <source>
        <dbReference type="Proteomes" id="UP000019678"/>
    </source>
</evidence>
<gene>
    <name evidence="2" type="ORF">CAP_5191</name>
</gene>
<feature type="region of interest" description="Disordered" evidence="1">
    <location>
        <begin position="28"/>
        <end position="48"/>
    </location>
</feature>
<organism evidence="2 3">
    <name type="scientific">Chondromyces apiculatus DSM 436</name>
    <dbReference type="NCBI Taxonomy" id="1192034"/>
    <lineage>
        <taxon>Bacteria</taxon>
        <taxon>Pseudomonadati</taxon>
        <taxon>Myxococcota</taxon>
        <taxon>Polyangia</taxon>
        <taxon>Polyangiales</taxon>
        <taxon>Polyangiaceae</taxon>
        <taxon>Chondromyces</taxon>
    </lineage>
</organism>
<feature type="compositionally biased region" description="Low complexity" evidence="1">
    <location>
        <begin position="37"/>
        <end position="48"/>
    </location>
</feature>
<proteinExistence type="predicted"/>
<name>A0A017T5C1_9BACT</name>
<protein>
    <submittedName>
        <fullName evidence="2">Uncharacterized protein</fullName>
    </submittedName>
</protein>
<dbReference type="Proteomes" id="UP000019678">
    <property type="component" value="Unassembled WGS sequence"/>
</dbReference>